<protein>
    <submittedName>
        <fullName evidence="1">Uncharacterized protein</fullName>
    </submittedName>
</protein>
<evidence type="ECO:0000313" key="1">
    <source>
        <dbReference type="EMBL" id="KAH0452793.1"/>
    </source>
</evidence>
<reference evidence="1 2" key="1">
    <citation type="journal article" date="2021" name="Hortic Res">
        <title>Chromosome-scale assembly of the Dendrobium chrysotoxum genome enhances the understanding of orchid evolution.</title>
        <authorList>
            <person name="Zhang Y."/>
            <person name="Zhang G.Q."/>
            <person name="Zhang D."/>
            <person name="Liu X.D."/>
            <person name="Xu X.Y."/>
            <person name="Sun W.H."/>
            <person name="Yu X."/>
            <person name="Zhu X."/>
            <person name="Wang Z.W."/>
            <person name="Zhao X."/>
            <person name="Zhong W.Y."/>
            <person name="Chen H."/>
            <person name="Yin W.L."/>
            <person name="Huang T."/>
            <person name="Niu S.C."/>
            <person name="Liu Z.J."/>
        </authorList>
    </citation>
    <scope>NUCLEOTIDE SEQUENCE [LARGE SCALE GENOMIC DNA]</scope>
    <source>
        <strain evidence="1">Lindl</strain>
    </source>
</reference>
<dbReference type="Proteomes" id="UP000775213">
    <property type="component" value="Unassembled WGS sequence"/>
</dbReference>
<evidence type="ECO:0000313" key="2">
    <source>
        <dbReference type="Proteomes" id="UP000775213"/>
    </source>
</evidence>
<comment type="caution">
    <text evidence="1">The sequence shown here is derived from an EMBL/GenBank/DDBJ whole genome shotgun (WGS) entry which is preliminary data.</text>
</comment>
<sequence length="61" mass="7388">MSIVIGLIAFFRGHRAVMTSEYLSRVGRFISRITFRYKWLNHRTKDPSKNWANEFFFMKNN</sequence>
<accession>A0AAV7GBP4</accession>
<gene>
    <name evidence="1" type="ORF">IEQ34_017117</name>
</gene>
<dbReference type="AlphaFoldDB" id="A0AAV7GBP4"/>
<name>A0AAV7GBP4_DENCH</name>
<organism evidence="1 2">
    <name type="scientific">Dendrobium chrysotoxum</name>
    <name type="common">Orchid</name>
    <dbReference type="NCBI Taxonomy" id="161865"/>
    <lineage>
        <taxon>Eukaryota</taxon>
        <taxon>Viridiplantae</taxon>
        <taxon>Streptophyta</taxon>
        <taxon>Embryophyta</taxon>
        <taxon>Tracheophyta</taxon>
        <taxon>Spermatophyta</taxon>
        <taxon>Magnoliopsida</taxon>
        <taxon>Liliopsida</taxon>
        <taxon>Asparagales</taxon>
        <taxon>Orchidaceae</taxon>
        <taxon>Epidendroideae</taxon>
        <taxon>Malaxideae</taxon>
        <taxon>Dendrobiinae</taxon>
        <taxon>Dendrobium</taxon>
    </lineage>
</organism>
<keyword evidence="2" id="KW-1185">Reference proteome</keyword>
<dbReference type="EMBL" id="JAGFBR010000016">
    <property type="protein sequence ID" value="KAH0452793.1"/>
    <property type="molecule type" value="Genomic_DNA"/>
</dbReference>
<proteinExistence type="predicted"/>